<proteinExistence type="predicted"/>
<evidence type="ECO:0000313" key="2">
    <source>
        <dbReference type="EMBL" id="GCA72654.1"/>
    </source>
</evidence>
<dbReference type="Pfam" id="PF08852">
    <property type="entry name" value="DUF1822"/>
    <property type="match status" value="1"/>
</dbReference>
<dbReference type="InterPro" id="IPR014951">
    <property type="entry name" value="DUF1822"/>
</dbReference>
<organism evidence="2 3">
    <name type="scientific">Microcystis aeruginosa NIES-2519</name>
    <dbReference type="NCBI Taxonomy" id="2303981"/>
    <lineage>
        <taxon>Bacteria</taxon>
        <taxon>Bacillati</taxon>
        <taxon>Cyanobacteriota</taxon>
        <taxon>Cyanophyceae</taxon>
        <taxon>Oscillatoriophycideae</taxon>
        <taxon>Chroococcales</taxon>
        <taxon>Microcystaceae</taxon>
        <taxon>Microcystis</taxon>
    </lineage>
</organism>
<sequence>MSISTSTSDVNEPLNPLEDWIDDDELENDPEFQAWLAIADTTEEEDSTGQASSRRQPGLERDLAQTLNNLGNAYLTQAELGKEPVANLERAIAAFTEVTTISRQPGLERDLATTSVWVPWDAAAQKRANKLALAHPNPSFGELIRQNTLAAAVLTYYLEGHGIEVDAAAADHAQAVLQLLNPTADVVLPKLGKLEAVLIPQDSGEELLDLSQIRVEIDLNPATLAYILIELGEGGAWLTGVLLSSDLRQDFPEGGAVSLAMRKPISALWEAYRRWENCQQIMGQYIDKQGWSAEQRAEVITVLNWVWDYRQDYERPTLLKEFLEEKASENHENFKPLVSRPEGVREATPEPSSVGAVDWLEVAMDLLDELGKFV</sequence>
<reference evidence="2 3" key="1">
    <citation type="submission" date="2018-09" db="EMBL/GenBank/DDBJ databases">
        <title>Evolutionary history of phycoerythrin pigmentation in the water bloom-forming cyanobacterium Microcystis aeruginosa.</title>
        <authorList>
            <person name="Tanabe Y."/>
            <person name="Tanabe Y."/>
            <person name="Yamaguchi H."/>
        </authorList>
    </citation>
    <scope>NUCLEOTIDE SEQUENCE [LARGE SCALE GENOMIC DNA]</scope>
    <source>
        <strain evidence="2 3">NIES-2519</strain>
    </source>
</reference>
<dbReference type="EMBL" id="BHVO01000119">
    <property type="protein sequence ID" value="GCA72654.1"/>
    <property type="molecule type" value="Genomic_DNA"/>
</dbReference>
<dbReference type="Proteomes" id="UP000323569">
    <property type="component" value="Unassembled WGS sequence"/>
</dbReference>
<dbReference type="RefSeq" id="WP_253852122.1">
    <property type="nucleotide sequence ID" value="NZ_BHVO01000119.1"/>
</dbReference>
<evidence type="ECO:0000256" key="1">
    <source>
        <dbReference type="SAM" id="MobiDB-lite"/>
    </source>
</evidence>
<feature type="compositionally biased region" description="Acidic residues" evidence="1">
    <location>
        <begin position="19"/>
        <end position="30"/>
    </location>
</feature>
<evidence type="ECO:0000313" key="3">
    <source>
        <dbReference type="Proteomes" id="UP000323569"/>
    </source>
</evidence>
<protein>
    <submittedName>
        <fullName evidence="2">Uncharacterized protein</fullName>
    </submittedName>
</protein>
<feature type="region of interest" description="Disordered" evidence="1">
    <location>
        <begin position="1"/>
        <end position="59"/>
    </location>
</feature>
<dbReference type="AlphaFoldDB" id="A0A5A5R837"/>
<name>A0A5A5R837_MICAE</name>
<accession>A0A5A5R837</accession>
<gene>
    <name evidence="2" type="ORF">MiYa_04207</name>
</gene>
<feature type="compositionally biased region" description="Polar residues" evidence="1">
    <location>
        <begin position="1"/>
        <end position="10"/>
    </location>
</feature>
<comment type="caution">
    <text evidence="2">The sequence shown here is derived from an EMBL/GenBank/DDBJ whole genome shotgun (WGS) entry which is preliminary data.</text>
</comment>